<keyword evidence="1" id="KW-1133">Transmembrane helix</keyword>
<comment type="caution">
    <text evidence="2">The sequence shown here is derived from an EMBL/GenBank/DDBJ whole genome shotgun (WGS) entry which is preliminary data.</text>
</comment>
<protein>
    <submittedName>
        <fullName evidence="2">Uncharacterized protein</fullName>
    </submittedName>
</protein>
<dbReference type="Proteomes" id="UP000037237">
    <property type="component" value="Unassembled WGS sequence"/>
</dbReference>
<name>A0A0M0BWG0_9ARCH</name>
<dbReference type="EMBL" id="LFWU01000065">
    <property type="protein sequence ID" value="KON32501.1"/>
    <property type="molecule type" value="Genomic_DNA"/>
</dbReference>
<evidence type="ECO:0000313" key="2">
    <source>
        <dbReference type="EMBL" id="KON32501.1"/>
    </source>
</evidence>
<dbReference type="AlphaFoldDB" id="A0A0M0BWG0"/>
<keyword evidence="1" id="KW-0812">Transmembrane</keyword>
<reference evidence="2 3" key="1">
    <citation type="submission" date="2015-06" db="EMBL/GenBank/DDBJ databases">
        <title>New insights into the roles of widespread benthic archaea in carbon and nitrogen cycling.</title>
        <authorList>
            <person name="Lazar C.S."/>
            <person name="Baker B.J."/>
            <person name="Seitz K.W."/>
            <person name="Hyde A.S."/>
            <person name="Dick G.J."/>
            <person name="Hinrichs K.-U."/>
            <person name="Teske A.P."/>
        </authorList>
    </citation>
    <scope>NUCLEOTIDE SEQUENCE [LARGE SCALE GENOMIC DNA]</scope>
    <source>
        <strain evidence="2">SG8-32-1</strain>
    </source>
</reference>
<proteinExistence type="predicted"/>
<accession>A0A0M0BWG0</accession>
<feature type="transmembrane region" description="Helical" evidence="1">
    <location>
        <begin position="6"/>
        <end position="25"/>
    </location>
</feature>
<evidence type="ECO:0000313" key="3">
    <source>
        <dbReference type="Proteomes" id="UP000037237"/>
    </source>
</evidence>
<keyword evidence="1" id="KW-0472">Membrane</keyword>
<gene>
    <name evidence="2" type="ORF">AC477_02950</name>
</gene>
<evidence type="ECO:0000256" key="1">
    <source>
        <dbReference type="SAM" id="Phobius"/>
    </source>
</evidence>
<organism evidence="2 3">
    <name type="scientific">miscellaneous Crenarchaeota group-1 archaeon SG8-32-1</name>
    <dbReference type="NCBI Taxonomy" id="1685124"/>
    <lineage>
        <taxon>Archaea</taxon>
        <taxon>Candidatus Bathyarchaeota</taxon>
        <taxon>MCG-1</taxon>
    </lineage>
</organism>
<sequence>MISFNISAIDIILAVTIVVLAILYLKKMQHIYPEQLEYGSIRRDVKRQDPSFDFRNIYPQNLNAYEDLDDSDDEVSVYSDSY</sequence>